<dbReference type="SUPFAM" id="SSF141523">
    <property type="entry name" value="L,D-transpeptidase catalytic domain-like"/>
    <property type="match status" value="1"/>
</dbReference>
<reference evidence="10 11" key="1">
    <citation type="submission" date="2016-10" db="EMBL/GenBank/DDBJ databases">
        <authorList>
            <person name="de Groot N.N."/>
        </authorList>
    </citation>
    <scope>NUCLEOTIDE SEQUENCE [LARGE SCALE GENOMIC DNA]</scope>
    <source>
        <strain evidence="10 11">DSM 21668</strain>
    </source>
</reference>
<dbReference type="RefSeq" id="WP_093196513.1">
    <property type="nucleotide sequence ID" value="NZ_FNGS01000001.1"/>
</dbReference>
<evidence type="ECO:0000256" key="1">
    <source>
        <dbReference type="ARBA" id="ARBA00004752"/>
    </source>
</evidence>
<dbReference type="PANTHER" id="PTHR41533">
    <property type="entry name" value="L,D-TRANSPEPTIDASE HI_1667-RELATED"/>
    <property type="match status" value="1"/>
</dbReference>
<protein>
    <submittedName>
        <fullName evidence="10">L,D-transpeptidase catalytic domain</fullName>
    </submittedName>
</protein>
<evidence type="ECO:0000256" key="6">
    <source>
        <dbReference type="ARBA" id="ARBA00023316"/>
    </source>
</evidence>
<dbReference type="InterPro" id="IPR005490">
    <property type="entry name" value="LD_TPept_cat_dom"/>
</dbReference>
<gene>
    <name evidence="10" type="ORF">SAMN04488090_0135</name>
</gene>
<evidence type="ECO:0000313" key="11">
    <source>
        <dbReference type="Proteomes" id="UP000198901"/>
    </source>
</evidence>
<evidence type="ECO:0000256" key="8">
    <source>
        <dbReference type="SAM" id="SignalP"/>
    </source>
</evidence>
<dbReference type="STRING" id="563176.SAMN04488090_0135"/>
<feature type="domain" description="L,D-TPase catalytic" evidence="9">
    <location>
        <begin position="145"/>
        <end position="314"/>
    </location>
</feature>
<dbReference type="GO" id="GO:0008360">
    <property type="term" value="P:regulation of cell shape"/>
    <property type="evidence" value="ECO:0007669"/>
    <property type="project" value="UniProtKB-UniRule"/>
</dbReference>
<dbReference type="UniPathway" id="UPA00219"/>
<keyword evidence="3" id="KW-0808">Transferase</keyword>
<dbReference type="PANTHER" id="PTHR41533:SF1">
    <property type="entry name" value="L,D-TRANSPEPTIDASE YCBB-RELATED"/>
    <property type="match status" value="1"/>
</dbReference>
<keyword evidence="6 7" id="KW-0961">Cell wall biogenesis/degradation</keyword>
<feature type="active site" description="Nucleophile" evidence="7">
    <location>
        <position position="293"/>
    </location>
</feature>
<keyword evidence="11" id="KW-1185">Reference proteome</keyword>
<comment type="pathway">
    <text evidence="1 7">Cell wall biogenesis; peptidoglycan biosynthesis.</text>
</comment>
<keyword evidence="8" id="KW-0732">Signal</keyword>
<dbReference type="Gene3D" id="2.40.440.10">
    <property type="entry name" value="L,D-transpeptidase catalytic domain-like"/>
    <property type="match status" value="1"/>
</dbReference>
<dbReference type="PROSITE" id="PS52029">
    <property type="entry name" value="LD_TPASE"/>
    <property type="match status" value="1"/>
</dbReference>
<dbReference type="Pfam" id="PF03734">
    <property type="entry name" value="YkuD"/>
    <property type="match status" value="1"/>
</dbReference>
<evidence type="ECO:0000256" key="7">
    <source>
        <dbReference type="PROSITE-ProRule" id="PRU01373"/>
    </source>
</evidence>
<evidence type="ECO:0000256" key="2">
    <source>
        <dbReference type="ARBA" id="ARBA00005992"/>
    </source>
</evidence>
<sequence>MRAFLPLAFFLLPWLAAAQQPLRVLKTYAFSKGIDTVCHAGDSVCARRLITELLYGHAPDGIAYTGVKENLNVSLLTVLTDSVAAGRDWYRLLAAHEPEDLRYCYLEDYWARGCSDEYAMDAATLAALKTALNEYRWLNRFSAPLKVVVNIPAAQLEVRNAAGKVLLRSRVIAGKKATPTPVFSAPVTQVITYPYWNVPASITRKELLPKLRNNPGLLNEMGMQVIDKNGKTVDPSSIDWQKPFPYRLRQSTGCDNSLGVMKFQLKSPFDIYLHDTNNRAAFSGKNRFLSHGCVRVEKPVELANAVLGKQVFKPAFLTTCPANPVSGSYAVSPEVPVFFLYKTLDVTETGDLVFYEDIYEKAKEVSSHR</sequence>
<feature type="chain" id="PRO_5011695903" evidence="8">
    <location>
        <begin position="19"/>
        <end position="369"/>
    </location>
</feature>
<dbReference type="GO" id="GO:0009252">
    <property type="term" value="P:peptidoglycan biosynthetic process"/>
    <property type="evidence" value="ECO:0007669"/>
    <property type="project" value="UniProtKB-UniPathway"/>
</dbReference>
<evidence type="ECO:0000313" key="10">
    <source>
        <dbReference type="EMBL" id="SDL14462.1"/>
    </source>
</evidence>
<evidence type="ECO:0000259" key="9">
    <source>
        <dbReference type="PROSITE" id="PS52029"/>
    </source>
</evidence>
<dbReference type="InterPro" id="IPR038063">
    <property type="entry name" value="Transpep_catalytic_dom"/>
</dbReference>
<dbReference type="InterPro" id="IPR052905">
    <property type="entry name" value="LD-transpeptidase_YkuD-like"/>
</dbReference>
<dbReference type="EMBL" id="FNGS01000001">
    <property type="protein sequence ID" value="SDL14462.1"/>
    <property type="molecule type" value="Genomic_DNA"/>
</dbReference>
<evidence type="ECO:0000256" key="4">
    <source>
        <dbReference type="ARBA" id="ARBA00022960"/>
    </source>
</evidence>
<evidence type="ECO:0000256" key="5">
    <source>
        <dbReference type="ARBA" id="ARBA00022984"/>
    </source>
</evidence>
<evidence type="ECO:0000256" key="3">
    <source>
        <dbReference type="ARBA" id="ARBA00022679"/>
    </source>
</evidence>
<dbReference type="GO" id="GO:0004180">
    <property type="term" value="F:carboxypeptidase activity"/>
    <property type="evidence" value="ECO:0007669"/>
    <property type="project" value="UniProtKB-ARBA"/>
</dbReference>
<keyword evidence="5 7" id="KW-0573">Peptidoglycan synthesis</keyword>
<organism evidence="10 11">
    <name type="scientific">Siphonobacter aquaeclarae</name>
    <dbReference type="NCBI Taxonomy" id="563176"/>
    <lineage>
        <taxon>Bacteria</taxon>
        <taxon>Pseudomonadati</taxon>
        <taxon>Bacteroidota</taxon>
        <taxon>Cytophagia</taxon>
        <taxon>Cytophagales</taxon>
        <taxon>Cytophagaceae</taxon>
        <taxon>Siphonobacter</taxon>
    </lineage>
</organism>
<feature type="signal peptide" evidence="8">
    <location>
        <begin position="1"/>
        <end position="18"/>
    </location>
</feature>
<dbReference type="Proteomes" id="UP000198901">
    <property type="component" value="Unassembled WGS sequence"/>
</dbReference>
<dbReference type="OrthoDB" id="9778545at2"/>
<comment type="similarity">
    <text evidence="2">Belongs to the YkuD family.</text>
</comment>
<feature type="active site" description="Proton donor/acceptor" evidence="7">
    <location>
        <position position="274"/>
    </location>
</feature>
<keyword evidence="4 7" id="KW-0133">Cell shape</keyword>
<proteinExistence type="inferred from homology"/>
<dbReference type="GO" id="GO:0016740">
    <property type="term" value="F:transferase activity"/>
    <property type="evidence" value="ECO:0007669"/>
    <property type="project" value="UniProtKB-KW"/>
</dbReference>
<accession>A0A1G9HNK0</accession>
<dbReference type="AlphaFoldDB" id="A0A1G9HNK0"/>
<dbReference type="GO" id="GO:0071555">
    <property type="term" value="P:cell wall organization"/>
    <property type="evidence" value="ECO:0007669"/>
    <property type="project" value="UniProtKB-UniRule"/>
</dbReference>
<dbReference type="CDD" id="cd16913">
    <property type="entry name" value="YkuD_like"/>
    <property type="match status" value="1"/>
</dbReference>
<name>A0A1G9HNK0_9BACT</name>